<evidence type="ECO:0000313" key="2">
    <source>
        <dbReference type="EMBL" id="JAH93327.1"/>
    </source>
</evidence>
<reference evidence="2" key="2">
    <citation type="journal article" date="2015" name="Fish Shellfish Immunol.">
        <title>Early steps in the European eel (Anguilla anguilla)-Vibrio vulnificus interaction in the gills: Role of the RtxA13 toxin.</title>
        <authorList>
            <person name="Callol A."/>
            <person name="Pajuelo D."/>
            <person name="Ebbesson L."/>
            <person name="Teles M."/>
            <person name="MacKenzie S."/>
            <person name="Amaro C."/>
        </authorList>
    </citation>
    <scope>NUCLEOTIDE SEQUENCE</scope>
</reference>
<dbReference type="AlphaFoldDB" id="A0A0E9WSH9"/>
<name>A0A0E9WSH9_ANGAN</name>
<feature type="transmembrane region" description="Helical" evidence="1">
    <location>
        <begin position="21"/>
        <end position="39"/>
    </location>
</feature>
<evidence type="ECO:0000256" key="1">
    <source>
        <dbReference type="SAM" id="Phobius"/>
    </source>
</evidence>
<reference evidence="2" key="1">
    <citation type="submission" date="2014-11" db="EMBL/GenBank/DDBJ databases">
        <authorList>
            <person name="Amaro Gonzalez C."/>
        </authorList>
    </citation>
    <scope>NUCLEOTIDE SEQUENCE</scope>
</reference>
<protein>
    <submittedName>
        <fullName evidence="2">Uncharacterized protein</fullName>
    </submittedName>
</protein>
<keyword evidence="1" id="KW-0472">Membrane</keyword>
<proteinExistence type="predicted"/>
<dbReference type="EMBL" id="GBXM01015250">
    <property type="protein sequence ID" value="JAH93327.1"/>
    <property type="molecule type" value="Transcribed_RNA"/>
</dbReference>
<accession>A0A0E9WSH9</accession>
<organism evidence="2">
    <name type="scientific">Anguilla anguilla</name>
    <name type="common">European freshwater eel</name>
    <name type="synonym">Muraena anguilla</name>
    <dbReference type="NCBI Taxonomy" id="7936"/>
    <lineage>
        <taxon>Eukaryota</taxon>
        <taxon>Metazoa</taxon>
        <taxon>Chordata</taxon>
        <taxon>Craniata</taxon>
        <taxon>Vertebrata</taxon>
        <taxon>Euteleostomi</taxon>
        <taxon>Actinopterygii</taxon>
        <taxon>Neopterygii</taxon>
        <taxon>Teleostei</taxon>
        <taxon>Anguilliformes</taxon>
        <taxon>Anguillidae</taxon>
        <taxon>Anguilla</taxon>
    </lineage>
</organism>
<keyword evidence="1" id="KW-0812">Transmembrane</keyword>
<keyword evidence="1" id="KW-1133">Transmembrane helix</keyword>
<sequence length="51" mass="5746">MTCFFYRQGNRRDGQESPPSLFVLCISFSLLLVSISFWLTCFQCIASTSSG</sequence>